<comment type="caution">
    <text evidence="1">The sequence shown here is derived from an EMBL/GenBank/DDBJ whole genome shotgun (WGS) entry which is preliminary data.</text>
</comment>
<sequence length="253" mass="28668">MNSAAFGDLVKALIEATAQCDNTSNIQSMAFECPGIVRAVNPNHCEIRVQPAFYQMTHHFDGKRVGVTKMNEAAAERLDQDQENDLPEQSLHLLELLEAHRYNGLKLVYKALDKLGQTAWKINRPIFNTMTWVWNTVIELAIPIKDLHLTTSNPLKSKILDLLRETNALSINHRNYKLTHISLKLDQYMNETFYFPPNIDFKGRAYPIPANLNHIGDDILGGLLQCADGKELGSDGLRWLKIHLSNNQGIHQT</sequence>
<dbReference type="Proteomes" id="UP000037035">
    <property type="component" value="Unassembled WGS sequence"/>
</dbReference>
<evidence type="ECO:0000313" key="1">
    <source>
        <dbReference type="EMBL" id="KNZ52929.1"/>
    </source>
</evidence>
<proteinExistence type="predicted"/>
<organism evidence="1 2">
    <name type="scientific">Puccinia sorghi</name>
    <dbReference type="NCBI Taxonomy" id="27349"/>
    <lineage>
        <taxon>Eukaryota</taxon>
        <taxon>Fungi</taxon>
        <taxon>Dikarya</taxon>
        <taxon>Basidiomycota</taxon>
        <taxon>Pucciniomycotina</taxon>
        <taxon>Pucciniomycetes</taxon>
        <taxon>Pucciniales</taxon>
        <taxon>Pucciniaceae</taxon>
        <taxon>Puccinia</taxon>
    </lineage>
</organism>
<keyword evidence="1" id="KW-0240">DNA-directed RNA polymerase</keyword>
<dbReference type="GO" id="GO:0034245">
    <property type="term" value="C:mitochondrial DNA-directed RNA polymerase complex"/>
    <property type="evidence" value="ECO:0007669"/>
    <property type="project" value="TreeGrafter"/>
</dbReference>
<dbReference type="VEuPathDB" id="FungiDB:VP01_339g11"/>
<name>A0A0L6UWQ9_9BASI</name>
<dbReference type="PANTHER" id="PTHR10102:SF0">
    <property type="entry name" value="DNA-DIRECTED RNA POLYMERASE, MITOCHONDRIAL"/>
    <property type="match status" value="1"/>
</dbReference>
<dbReference type="GO" id="GO:0001018">
    <property type="term" value="F:mitochondrial promoter sequence-specific DNA binding"/>
    <property type="evidence" value="ECO:0007669"/>
    <property type="project" value="TreeGrafter"/>
</dbReference>
<keyword evidence="2" id="KW-1185">Reference proteome</keyword>
<dbReference type="SUPFAM" id="SSF56672">
    <property type="entry name" value="DNA/RNA polymerases"/>
    <property type="match status" value="1"/>
</dbReference>
<dbReference type="AlphaFoldDB" id="A0A0L6UWQ9"/>
<accession>A0A0L6UWQ9</accession>
<evidence type="ECO:0000313" key="2">
    <source>
        <dbReference type="Proteomes" id="UP000037035"/>
    </source>
</evidence>
<keyword evidence="1" id="KW-0804">Transcription</keyword>
<reference evidence="1 2" key="1">
    <citation type="submission" date="2015-08" db="EMBL/GenBank/DDBJ databases">
        <title>Next Generation Sequencing and Analysis of the Genome of Puccinia sorghi L Schw, the Causal Agent of Maize Common Rust.</title>
        <authorList>
            <person name="Rochi L."/>
            <person name="Burguener G."/>
            <person name="Darino M."/>
            <person name="Turjanski A."/>
            <person name="Kreff E."/>
            <person name="Dieguez M.J."/>
            <person name="Sacco F."/>
        </authorList>
    </citation>
    <scope>NUCLEOTIDE SEQUENCE [LARGE SCALE GENOMIC DNA]</scope>
    <source>
        <strain evidence="1 2">RO10H11247</strain>
    </source>
</reference>
<dbReference type="GO" id="GO:0006390">
    <property type="term" value="P:mitochondrial transcription"/>
    <property type="evidence" value="ECO:0007669"/>
    <property type="project" value="TreeGrafter"/>
</dbReference>
<dbReference type="EMBL" id="LAVV01008390">
    <property type="protein sequence ID" value="KNZ52929.1"/>
    <property type="molecule type" value="Genomic_DNA"/>
</dbReference>
<dbReference type="OrthoDB" id="276422at2759"/>
<gene>
    <name evidence="1" type="ORF">VP01_339g11</name>
</gene>
<dbReference type="GO" id="GO:0003899">
    <property type="term" value="F:DNA-directed RNA polymerase activity"/>
    <property type="evidence" value="ECO:0007669"/>
    <property type="project" value="InterPro"/>
</dbReference>
<protein>
    <submittedName>
        <fullName evidence="1">DNA-directed RNA polymerase</fullName>
    </submittedName>
</protein>
<dbReference type="InterPro" id="IPR043502">
    <property type="entry name" value="DNA/RNA_pol_sf"/>
</dbReference>
<dbReference type="PANTHER" id="PTHR10102">
    <property type="entry name" value="DNA-DIRECTED RNA POLYMERASE, MITOCHONDRIAL"/>
    <property type="match status" value="1"/>
</dbReference>
<dbReference type="Gene3D" id="3.30.70.370">
    <property type="match status" value="1"/>
</dbReference>
<dbReference type="InterPro" id="IPR002092">
    <property type="entry name" value="DNA-dir_Rpol_phage-type"/>
</dbReference>
<dbReference type="STRING" id="27349.A0A0L6UWQ9"/>